<feature type="transmembrane region" description="Helical" evidence="1">
    <location>
        <begin position="20"/>
        <end position="53"/>
    </location>
</feature>
<keyword evidence="1" id="KW-0812">Transmembrane</keyword>
<protein>
    <recommendedName>
        <fullName evidence="4">DUF454 domain-containing protein</fullName>
    </recommendedName>
</protein>
<dbReference type="Proteomes" id="UP000627715">
    <property type="component" value="Unassembled WGS sequence"/>
</dbReference>
<evidence type="ECO:0000313" key="2">
    <source>
        <dbReference type="EMBL" id="GGG54236.1"/>
    </source>
</evidence>
<evidence type="ECO:0000256" key="1">
    <source>
        <dbReference type="SAM" id="Phobius"/>
    </source>
</evidence>
<dbReference type="AlphaFoldDB" id="A0A917LS22"/>
<dbReference type="Pfam" id="PF04304">
    <property type="entry name" value="DUF454"/>
    <property type="match status" value="1"/>
</dbReference>
<organism evidence="2 3">
    <name type="scientific">Pseudohongiella nitratireducens</name>
    <dbReference type="NCBI Taxonomy" id="1768907"/>
    <lineage>
        <taxon>Bacteria</taxon>
        <taxon>Pseudomonadati</taxon>
        <taxon>Pseudomonadota</taxon>
        <taxon>Gammaproteobacteria</taxon>
        <taxon>Pseudomonadales</taxon>
        <taxon>Pseudohongiellaceae</taxon>
        <taxon>Pseudohongiella</taxon>
    </lineage>
</organism>
<keyword evidence="1" id="KW-1133">Transmembrane helix</keyword>
<accession>A0A917LS22</accession>
<comment type="caution">
    <text evidence="2">The sequence shown here is derived from an EMBL/GenBank/DDBJ whole genome shotgun (WGS) entry which is preliminary data.</text>
</comment>
<evidence type="ECO:0000313" key="3">
    <source>
        <dbReference type="Proteomes" id="UP000627715"/>
    </source>
</evidence>
<keyword evidence="3" id="KW-1185">Reference proteome</keyword>
<gene>
    <name evidence="2" type="ORF">GCM10011403_09240</name>
</gene>
<proteinExistence type="predicted"/>
<evidence type="ECO:0008006" key="4">
    <source>
        <dbReference type="Google" id="ProtNLM"/>
    </source>
</evidence>
<keyword evidence="1" id="KW-0472">Membrane</keyword>
<name>A0A917LS22_9GAMM</name>
<dbReference type="EMBL" id="BMIY01000004">
    <property type="protein sequence ID" value="GGG54236.1"/>
    <property type="molecule type" value="Genomic_DNA"/>
</dbReference>
<dbReference type="InterPro" id="IPR007401">
    <property type="entry name" value="DUF454"/>
</dbReference>
<reference evidence="2" key="1">
    <citation type="journal article" date="2014" name="Int. J. Syst. Evol. Microbiol.">
        <title>Complete genome sequence of Corynebacterium casei LMG S-19264T (=DSM 44701T), isolated from a smear-ripened cheese.</title>
        <authorList>
            <consortium name="US DOE Joint Genome Institute (JGI-PGF)"/>
            <person name="Walter F."/>
            <person name="Albersmeier A."/>
            <person name="Kalinowski J."/>
            <person name="Ruckert C."/>
        </authorList>
    </citation>
    <scope>NUCLEOTIDE SEQUENCE</scope>
    <source>
        <strain evidence="2">CGMCC 1.15425</strain>
    </source>
</reference>
<sequence length="119" mass="13669">MHLPTRYRDFRPLPWMAKVVSLLLIAVCLIMGVVGVLLPIIPGVLFFFIAALLCTRVSQRAYHYAHANAWYRRHLDSWHRSNRLPVLSRLKIAGLLAIRSVADAIVSLGKMLARWRQRP</sequence>
<dbReference type="RefSeq" id="WP_082866323.1">
    <property type="nucleotide sequence ID" value="NZ_BMIY01000004.1"/>
</dbReference>
<reference evidence="2" key="2">
    <citation type="submission" date="2020-09" db="EMBL/GenBank/DDBJ databases">
        <authorList>
            <person name="Sun Q."/>
            <person name="Zhou Y."/>
        </authorList>
    </citation>
    <scope>NUCLEOTIDE SEQUENCE</scope>
    <source>
        <strain evidence="2">CGMCC 1.15425</strain>
    </source>
</reference>